<evidence type="ECO:0000313" key="5">
    <source>
        <dbReference type="Proteomes" id="UP001150569"/>
    </source>
</evidence>
<keyword evidence="5" id="KW-1185">Reference proteome</keyword>
<dbReference type="PANTHER" id="PTHR10194:SF151">
    <property type="entry name" value="NEUROFIBROMIN-A"/>
    <property type="match status" value="1"/>
</dbReference>
<protein>
    <recommendedName>
        <fullName evidence="3">Ras-GAP domain-containing protein</fullName>
    </recommendedName>
</protein>
<dbReference type="PROSITE" id="PS50018">
    <property type="entry name" value="RAS_GTPASE_ACTIV_2"/>
    <property type="match status" value="1"/>
</dbReference>
<dbReference type="Gene3D" id="1.10.506.10">
    <property type="entry name" value="GTPase Activation - p120gap, domain 1"/>
    <property type="match status" value="2"/>
</dbReference>
<sequence length="759" mass="84429">MFAFQLKKYGSRRKPTPRLNLTPVRTQFDEPTPPSSTYKHDIARVRSEVNRILLRKDQMLLRQMSRVNLSGDRAAFWSHLIVNLLRRQNSAESIRAFIKYAIREKMLESYTKGKDISEVLRDNSMSTMLLVTYTQTEGRGYLLSLLQPCLQRLQAIVKDCEIDPLRVDPDRIAVNRQNLHTACRVILDTVIEAKGKMPFALQAMCALIRKEVIRLWQISISYNQHLADPTRKRCKSYDFRTRSRMPPAGSPPGHPTTAGTREGSSAMVDTTCTPTVAISSHPPLANLSDRHQRFSNLDLPVLDDAAVSGDFADDLTRQLQTILEESAHYRQSSWAATSTTASDRFSVESPVALEFLSRCHSTAADRKSAALRKRLTQKATLDSPDSEVEFNAIEKVLGTLLFIRFLIPTMTAPEISGLPPEPSSKARRGFVLCAKVLAALCNGIEFGSKEGYMFCMNPFLRESRPKLRRYLQEICTVPDPNRPMSTGGTASTGPVGNAKRISGDVLARFSRELRINPNMDVSDYLAQHLESAFSIDDFETRCSLHLGENLGLVDPSIHSRPSRVSSQSHDSFDSGTTHGSTGTALGSFGSISTIATATTHGMSASNADAYSEDDLLLFVYHNIDNLIADCAARSQGTDDWPEIDRDLQELREVLGNFTPELQYLQYTMGTGRRTNGGWFSGIPSATQNTTLGLHSKSGSHVNATTAEERYHAHRHNSEPLTPLSNSPDFLRMKSPFTALTFANVFKGWNRSADSPPPYS</sequence>
<reference evidence="4" key="1">
    <citation type="submission" date="2022-07" db="EMBL/GenBank/DDBJ databases">
        <title>Phylogenomic reconstructions and comparative analyses of Kickxellomycotina fungi.</title>
        <authorList>
            <person name="Reynolds N.K."/>
            <person name="Stajich J.E."/>
            <person name="Barry K."/>
            <person name="Grigoriev I.V."/>
            <person name="Crous P."/>
            <person name="Smith M.E."/>
        </authorList>
    </citation>
    <scope>NUCLEOTIDE SEQUENCE</scope>
    <source>
        <strain evidence="4">RSA 861</strain>
    </source>
</reference>
<gene>
    <name evidence="4" type="ORF">IWQ60_004613</name>
</gene>
<feature type="compositionally biased region" description="Polar residues" evidence="2">
    <location>
        <begin position="562"/>
        <end position="579"/>
    </location>
</feature>
<accession>A0A9W8ADY9</accession>
<evidence type="ECO:0000259" key="3">
    <source>
        <dbReference type="PROSITE" id="PS50018"/>
    </source>
</evidence>
<dbReference type="InterPro" id="IPR039360">
    <property type="entry name" value="Ras_GTPase"/>
</dbReference>
<feature type="region of interest" description="Disordered" evidence="2">
    <location>
        <begin position="556"/>
        <end position="579"/>
    </location>
</feature>
<name>A0A9W8ADY9_9FUNG</name>
<evidence type="ECO:0000256" key="1">
    <source>
        <dbReference type="ARBA" id="ARBA00022468"/>
    </source>
</evidence>
<dbReference type="OrthoDB" id="28245at2759"/>
<evidence type="ECO:0000313" key="4">
    <source>
        <dbReference type="EMBL" id="KAJ1925350.1"/>
    </source>
</evidence>
<dbReference type="Proteomes" id="UP001150569">
    <property type="component" value="Unassembled WGS sequence"/>
</dbReference>
<dbReference type="SUPFAM" id="SSF48350">
    <property type="entry name" value="GTPase activation domain, GAP"/>
    <property type="match status" value="2"/>
</dbReference>
<comment type="caution">
    <text evidence="4">The sequence shown here is derived from an EMBL/GenBank/DDBJ whole genome shotgun (WGS) entry which is preliminary data.</text>
</comment>
<dbReference type="AlphaFoldDB" id="A0A9W8ADY9"/>
<feature type="domain" description="Ras-GAP" evidence="3">
    <location>
        <begin position="76"/>
        <end position="442"/>
    </location>
</feature>
<dbReference type="SMART" id="SM00323">
    <property type="entry name" value="RasGAP"/>
    <property type="match status" value="1"/>
</dbReference>
<feature type="compositionally biased region" description="Polar residues" evidence="2">
    <location>
        <begin position="257"/>
        <end position="266"/>
    </location>
</feature>
<keyword evidence="1" id="KW-0343">GTPase activation</keyword>
<proteinExistence type="predicted"/>
<dbReference type="InterPro" id="IPR001936">
    <property type="entry name" value="RasGAP_dom"/>
</dbReference>
<feature type="region of interest" description="Disordered" evidence="2">
    <location>
        <begin position="241"/>
        <end position="266"/>
    </location>
</feature>
<evidence type="ECO:0000256" key="2">
    <source>
        <dbReference type="SAM" id="MobiDB-lite"/>
    </source>
</evidence>
<dbReference type="GO" id="GO:0005096">
    <property type="term" value="F:GTPase activator activity"/>
    <property type="evidence" value="ECO:0007669"/>
    <property type="project" value="UniProtKB-KW"/>
</dbReference>
<dbReference type="PANTHER" id="PTHR10194">
    <property type="entry name" value="RAS GTPASE-ACTIVATING PROTEINS"/>
    <property type="match status" value="1"/>
</dbReference>
<organism evidence="4 5">
    <name type="scientific">Tieghemiomyces parasiticus</name>
    <dbReference type="NCBI Taxonomy" id="78921"/>
    <lineage>
        <taxon>Eukaryota</taxon>
        <taxon>Fungi</taxon>
        <taxon>Fungi incertae sedis</taxon>
        <taxon>Zoopagomycota</taxon>
        <taxon>Kickxellomycotina</taxon>
        <taxon>Dimargaritomycetes</taxon>
        <taxon>Dimargaritales</taxon>
        <taxon>Dimargaritaceae</taxon>
        <taxon>Tieghemiomyces</taxon>
    </lineage>
</organism>
<dbReference type="EMBL" id="JANBPT010000227">
    <property type="protein sequence ID" value="KAJ1925350.1"/>
    <property type="molecule type" value="Genomic_DNA"/>
</dbReference>
<dbReference type="InterPro" id="IPR008936">
    <property type="entry name" value="Rho_GTPase_activation_prot"/>
</dbReference>